<organism evidence="4 5">
    <name type="scientific">Branchiostoma lanceolatum</name>
    <name type="common">Common lancelet</name>
    <name type="synonym">Amphioxus lanceolatum</name>
    <dbReference type="NCBI Taxonomy" id="7740"/>
    <lineage>
        <taxon>Eukaryota</taxon>
        <taxon>Metazoa</taxon>
        <taxon>Chordata</taxon>
        <taxon>Cephalochordata</taxon>
        <taxon>Leptocardii</taxon>
        <taxon>Amphioxiformes</taxon>
        <taxon>Branchiostomatidae</taxon>
        <taxon>Branchiostoma</taxon>
    </lineage>
</organism>
<dbReference type="InterPro" id="IPR036236">
    <property type="entry name" value="Znf_C2H2_sf"/>
</dbReference>
<evidence type="ECO:0000256" key="1">
    <source>
        <dbReference type="PROSITE-ProRule" id="PRU00042"/>
    </source>
</evidence>
<feature type="region of interest" description="Disordered" evidence="2">
    <location>
        <begin position="376"/>
        <end position="417"/>
    </location>
</feature>
<dbReference type="InterPro" id="IPR013087">
    <property type="entry name" value="Znf_C2H2_type"/>
</dbReference>
<dbReference type="Proteomes" id="UP000838412">
    <property type="component" value="Chromosome 12"/>
</dbReference>
<dbReference type="GO" id="GO:0005230">
    <property type="term" value="F:extracellular ligand-gated monoatomic ion channel activity"/>
    <property type="evidence" value="ECO:0007669"/>
    <property type="project" value="InterPro"/>
</dbReference>
<evidence type="ECO:0000259" key="3">
    <source>
        <dbReference type="PROSITE" id="PS50157"/>
    </source>
</evidence>
<evidence type="ECO:0000313" key="5">
    <source>
        <dbReference type="Proteomes" id="UP000838412"/>
    </source>
</evidence>
<dbReference type="SUPFAM" id="SSF63712">
    <property type="entry name" value="Nicotinic receptor ligand binding domain-like"/>
    <property type="match status" value="1"/>
</dbReference>
<feature type="region of interest" description="Disordered" evidence="2">
    <location>
        <begin position="795"/>
        <end position="820"/>
    </location>
</feature>
<dbReference type="AlphaFoldDB" id="A0A8J9VIE2"/>
<evidence type="ECO:0000313" key="4">
    <source>
        <dbReference type="EMBL" id="CAH1240964.1"/>
    </source>
</evidence>
<proteinExistence type="predicted"/>
<name>A0A8J9VIE2_BRALA</name>
<dbReference type="OrthoDB" id="6365676at2759"/>
<accession>A0A8J9VIE2</accession>
<dbReference type="InterPro" id="IPR006202">
    <property type="entry name" value="Neur_chan_lig-bd"/>
</dbReference>
<feature type="compositionally biased region" description="Polar residues" evidence="2">
    <location>
        <begin position="802"/>
        <end position="815"/>
    </location>
</feature>
<dbReference type="FunFam" id="3.30.160.60:FF:003459">
    <property type="match status" value="1"/>
</dbReference>
<dbReference type="Gene3D" id="2.70.170.10">
    <property type="entry name" value="Neurotransmitter-gated ion-channel ligand-binding domain"/>
    <property type="match status" value="1"/>
</dbReference>
<keyword evidence="1" id="KW-0863">Zinc-finger</keyword>
<keyword evidence="5" id="KW-1185">Reference proteome</keyword>
<dbReference type="PROSITE" id="PS50157">
    <property type="entry name" value="ZINC_FINGER_C2H2_2"/>
    <property type="match status" value="3"/>
</dbReference>
<dbReference type="GO" id="GO:0008270">
    <property type="term" value="F:zinc ion binding"/>
    <property type="evidence" value="ECO:0007669"/>
    <property type="project" value="UniProtKB-KW"/>
</dbReference>
<dbReference type="Gene3D" id="3.30.160.60">
    <property type="entry name" value="Classic Zinc Finger"/>
    <property type="match status" value="2"/>
</dbReference>
<keyword evidence="1" id="KW-0862">Zinc</keyword>
<feature type="domain" description="C2H2-type" evidence="3">
    <location>
        <begin position="688"/>
        <end position="715"/>
    </location>
</feature>
<dbReference type="SMART" id="SM00355">
    <property type="entry name" value="ZnF_C2H2"/>
    <property type="match status" value="3"/>
</dbReference>
<dbReference type="SUPFAM" id="SSF57667">
    <property type="entry name" value="beta-beta-alpha zinc fingers"/>
    <property type="match status" value="2"/>
</dbReference>
<evidence type="ECO:0000256" key="2">
    <source>
        <dbReference type="SAM" id="MobiDB-lite"/>
    </source>
</evidence>
<dbReference type="GO" id="GO:0016020">
    <property type="term" value="C:membrane"/>
    <property type="evidence" value="ECO:0007669"/>
    <property type="project" value="InterPro"/>
</dbReference>
<keyword evidence="1" id="KW-0479">Metal-binding</keyword>
<dbReference type="GO" id="GO:0004888">
    <property type="term" value="F:transmembrane signaling receptor activity"/>
    <property type="evidence" value="ECO:0007669"/>
    <property type="project" value="InterPro"/>
</dbReference>
<dbReference type="InterPro" id="IPR036734">
    <property type="entry name" value="Neur_chan_lig-bd_sf"/>
</dbReference>
<sequence length="908" mass="103662">MGLISVYRSEQSGYFSFVAQMWGNSFRLQSRFCLLTRSDLRMRTAIVVLCFAVLLPNGVLCDFEAKKLKRHLLSDYEKGLRPVRDVTTQTTVQIGIDFRQIIDIDEKNQVMSSAVWLRQYWTDEDLQWNATDFWNISNINIPSKEVWLPDTVLYNSMAKFKCEPFVKELHAGQSSKETHINEEETGDTAWQQTRINEAETGDTAWQQTHIKEEETGDSAWQQTHIKEEETGDTAWQQTHINEEETGDTGWQQTHIEEEETGDTAWQQTHIKEEETGDTEWQQTHIKEEETGDTGWQQTHIDEEETGGTGWQQTHINEEETGDTGWQQTHINEEETGDTGWQQTHINEEETGDTGWQQTHINEEETGDTAWQQTHNKEETGDTAWQQTHIKEEETGDTTGNRRTSTRRRRETLDGNRMNKRTLVRTRKPTTTSVQPNQPDIRVTRLATVGSRHQTRDGSRTGKRTYQVVTSHLCPAGELTSAILFCVIVFGILSSERTRFVNNSEVAKTANHHRPTEMAELICEPPVKKLHVEPTANETRMKQTETGDTGWQQDGQENVMCQETNTEDQETFDYLCATGHPWTDTGRQQDEEKGVPKDGTCGVNCTGSEKKVLPQAAVQSHTEQEGIHAEKSTYICWKCGYRDAHKGNMDEHISKHTGEKLHYLCGECGFRSDHKSSMTLHMITHAKPYKCDQCDYSAAQKSELVIHLAKHNDEKPFTYMELTCGPPVKKLHVEQTENVTLIKEEETGDTGWQQTHIKAKETGDTGWQRDEQKNVLRQETYVKDQESYNFFSAVLPTGHPGNETDNSWEQTTGTGRQQDEEKDVPIDETCGVDGTGSDGEVLPQTETGDTGWQQVEQENVLCQETNTEDQETFDYLCATGQSWTDTGRQQDEEKGVPKDGNVRCKLCRV</sequence>
<dbReference type="EMBL" id="OV696697">
    <property type="protein sequence ID" value="CAH1240964.1"/>
    <property type="molecule type" value="Genomic_DNA"/>
</dbReference>
<dbReference type="Pfam" id="PF02931">
    <property type="entry name" value="Neur_chan_LBD"/>
    <property type="match status" value="1"/>
</dbReference>
<reference evidence="4" key="1">
    <citation type="submission" date="2022-01" db="EMBL/GenBank/DDBJ databases">
        <authorList>
            <person name="Braso-Vives M."/>
        </authorList>
    </citation>
    <scope>NUCLEOTIDE SEQUENCE</scope>
</reference>
<feature type="domain" description="C2H2-type" evidence="3">
    <location>
        <begin position="633"/>
        <end position="660"/>
    </location>
</feature>
<dbReference type="PANTHER" id="PTHR18945">
    <property type="entry name" value="NEUROTRANSMITTER GATED ION CHANNEL"/>
    <property type="match status" value="1"/>
</dbReference>
<feature type="domain" description="C2H2-type" evidence="3">
    <location>
        <begin position="662"/>
        <end position="689"/>
    </location>
</feature>
<dbReference type="InterPro" id="IPR006201">
    <property type="entry name" value="Neur_channel"/>
</dbReference>
<gene>
    <name evidence="4" type="primary">HTR3A</name>
    <name evidence="4" type="ORF">BLAG_LOCUS4776</name>
</gene>
<protein>
    <submittedName>
        <fullName evidence="4">HTR3A protein</fullName>
    </submittedName>
</protein>